<gene>
    <name evidence="13" type="ORF">PEVE_00039034</name>
</gene>
<dbReference type="Proteomes" id="UP001159427">
    <property type="component" value="Unassembled WGS sequence"/>
</dbReference>
<keyword evidence="7 12" id="KW-1133">Transmembrane helix</keyword>
<keyword evidence="14" id="KW-1185">Reference proteome</keyword>
<evidence type="ECO:0000256" key="4">
    <source>
        <dbReference type="ARBA" id="ARBA00022692"/>
    </source>
</evidence>
<proteinExistence type="inferred from homology"/>
<keyword evidence="8" id="KW-0770">Synapse</keyword>
<keyword evidence="5" id="KW-0967">Endosome</keyword>
<keyword evidence="9 12" id="KW-0472">Membrane</keyword>
<dbReference type="InterPro" id="IPR026765">
    <property type="entry name" value="Tmem163"/>
</dbReference>
<accession>A0ABN8LMW5</accession>
<evidence type="ECO:0000256" key="8">
    <source>
        <dbReference type="ARBA" id="ARBA00023018"/>
    </source>
</evidence>
<keyword evidence="10" id="KW-0968">Cytoplasmic vesicle</keyword>
<evidence type="ECO:0000256" key="7">
    <source>
        <dbReference type="ARBA" id="ARBA00022989"/>
    </source>
</evidence>
<feature type="transmembrane region" description="Helical" evidence="12">
    <location>
        <begin position="207"/>
        <end position="229"/>
    </location>
</feature>
<dbReference type="InterPro" id="IPR027469">
    <property type="entry name" value="Cation_efflux_TMD_sf"/>
</dbReference>
<feature type="region of interest" description="Disordered" evidence="11">
    <location>
        <begin position="1"/>
        <end position="46"/>
    </location>
</feature>
<keyword evidence="6" id="KW-0862">Zinc</keyword>
<organism evidence="13 14">
    <name type="scientific">Porites evermanni</name>
    <dbReference type="NCBI Taxonomy" id="104178"/>
    <lineage>
        <taxon>Eukaryota</taxon>
        <taxon>Metazoa</taxon>
        <taxon>Cnidaria</taxon>
        <taxon>Anthozoa</taxon>
        <taxon>Hexacorallia</taxon>
        <taxon>Scleractinia</taxon>
        <taxon>Fungiina</taxon>
        <taxon>Poritidae</taxon>
        <taxon>Porites</taxon>
    </lineage>
</organism>
<reference evidence="13 14" key="1">
    <citation type="submission" date="2022-05" db="EMBL/GenBank/DDBJ databases">
        <authorList>
            <consortium name="Genoscope - CEA"/>
            <person name="William W."/>
        </authorList>
    </citation>
    <scope>NUCLEOTIDE SEQUENCE [LARGE SCALE GENOMIC DNA]</scope>
</reference>
<evidence type="ECO:0000256" key="10">
    <source>
        <dbReference type="ARBA" id="ARBA00023329"/>
    </source>
</evidence>
<dbReference type="Gene3D" id="1.20.1510.10">
    <property type="entry name" value="Cation efflux protein transmembrane domain"/>
    <property type="match status" value="1"/>
</dbReference>
<evidence type="ECO:0000256" key="9">
    <source>
        <dbReference type="ARBA" id="ARBA00023136"/>
    </source>
</evidence>
<evidence type="ECO:0000313" key="13">
    <source>
        <dbReference type="EMBL" id="CAH3017698.1"/>
    </source>
</evidence>
<feature type="transmembrane region" description="Helical" evidence="12">
    <location>
        <begin position="236"/>
        <end position="261"/>
    </location>
</feature>
<comment type="caution">
    <text evidence="13">The sequence shown here is derived from an EMBL/GenBank/DDBJ whole genome shotgun (WGS) entry which is preliminary data.</text>
</comment>
<name>A0ABN8LMW5_9CNID</name>
<feature type="transmembrane region" description="Helical" evidence="12">
    <location>
        <begin position="174"/>
        <end position="195"/>
    </location>
</feature>
<evidence type="ECO:0000256" key="6">
    <source>
        <dbReference type="ARBA" id="ARBA00022833"/>
    </source>
</evidence>
<evidence type="ECO:0000256" key="12">
    <source>
        <dbReference type="SAM" id="Phobius"/>
    </source>
</evidence>
<dbReference type="EMBL" id="CALNXI010000068">
    <property type="protein sequence ID" value="CAH3017698.1"/>
    <property type="molecule type" value="Genomic_DNA"/>
</dbReference>
<evidence type="ECO:0000256" key="3">
    <source>
        <dbReference type="ARBA" id="ARBA00008731"/>
    </source>
</evidence>
<evidence type="ECO:0000256" key="1">
    <source>
        <dbReference type="ARBA" id="ARBA00004146"/>
    </source>
</evidence>
<keyword evidence="4 12" id="KW-0812">Transmembrane</keyword>
<evidence type="ECO:0000313" key="14">
    <source>
        <dbReference type="Proteomes" id="UP001159427"/>
    </source>
</evidence>
<feature type="transmembrane region" description="Helical" evidence="12">
    <location>
        <begin position="104"/>
        <end position="128"/>
    </location>
</feature>
<dbReference type="PANTHER" id="PTHR31937">
    <property type="entry name" value="TRANSMEMBRANE PROTEIN 163"/>
    <property type="match status" value="1"/>
</dbReference>
<dbReference type="SUPFAM" id="SSF161111">
    <property type="entry name" value="Cation efflux protein transmembrane domain-like"/>
    <property type="match status" value="1"/>
</dbReference>
<evidence type="ECO:0000256" key="5">
    <source>
        <dbReference type="ARBA" id="ARBA00022753"/>
    </source>
</evidence>
<comment type="similarity">
    <text evidence="3">Belongs to the TMEM163 family.</text>
</comment>
<evidence type="ECO:0000256" key="2">
    <source>
        <dbReference type="ARBA" id="ARBA00004644"/>
    </source>
</evidence>
<evidence type="ECO:0008006" key="15">
    <source>
        <dbReference type="Google" id="ProtNLM"/>
    </source>
</evidence>
<sequence length="305" mass="34067">MFRRPSCRFQGSWHKSSGMEASDSNEQQSGEPHKDLPNVANSSVLLSTPSSPRLAARFKAEINPGQRDSVSGKSPCFSFIEQEKEEDKPETILQMRENDKWRKASLAVALASLNTSLLFSATLFTASVKMSSSAVLATALDTFFEVFTALIIAWRFWNNSNRKNEKKRERQGSIAFGIAFVVKAFIIITFCYVNLENKSSPRHSEVMWATLLVFCFSYCVLGATELWIASKIRSSVLVTLCIGNVLTGGLMFVVALDQAIIDHFPSLWYLDNALAMGISFVILSCGIKILIDIFVFNKLPFQIFN</sequence>
<feature type="transmembrane region" description="Helical" evidence="12">
    <location>
        <begin position="273"/>
        <end position="296"/>
    </location>
</feature>
<comment type="subcellular location">
    <subcellularLocation>
        <location evidence="2">Cytoplasmic vesicle</location>
        <location evidence="2">Secretory vesicle</location>
        <location evidence="2">Synaptic vesicle membrane</location>
        <topology evidence="2">Multi-pass membrane protein</topology>
    </subcellularLocation>
    <subcellularLocation>
        <location evidence="1">Early endosome membrane</location>
    </subcellularLocation>
</comment>
<evidence type="ECO:0000256" key="11">
    <source>
        <dbReference type="SAM" id="MobiDB-lite"/>
    </source>
</evidence>
<feature type="transmembrane region" description="Helical" evidence="12">
    <location>
        <begin position="134"/>
        <end position="154"/>
    </location>
</feature>
<dbReference type="PANTHER" id="PTHR31937:SF2">
    <property type="entry name" value="TRANSMEMBRANE PROTEIN 163"/>
    <property type="match status" value="1"/>
</dbReference>
<protein>
    <recommendedName>
        <fullName evidence="15">Transmembrane protein 163</fullName>
    </recommendedName>
</protein>